<proteinExistence type="predicted"/>
<dbReference type="SMART" id="SM00388">
    <property type="entry name" value="HisKA"/>
    <property type="match status" value="1"/>
</dbReference>
<dbReference type="InterPro" id="IPR050736">
    <property type="entry name" value="Sensor_HK_Regulatory"/>
</dbReference>
<dbReference type="Gene3D" id="3.30.565.10">
    <property type="entry name" value="Histidine kinase-like ATPase, C-terminal domain"/>
    <property type="match status" value="1"/>
</dbReference>
<feature type="coiled-coil region" evidence="7">
    <location>
        <begin position="47"/>
        <end position="88"/>
    </location>
</feature>
<comment type="caution">
    <text evidence="9">The sequence shown here is derived from an EMBL/GenBank/DDBJ whole genome shotgun (WGS) entry which is preliminary data.</text>
</comment>
<evidence type="ECO:0000256" key="1">
    <source>
        <dbReference type="ARBA" id="ARBA00000085"/>
    </source>
</evidence>
<comment type="catalytic activity">
    <reaction evidence="1">
        <text>ATP + protein L-histidine = ADP + protein N-phospho-L-histidine.</text>
        <dbReference type="EC" id="2.7.13.3"/>
    </reaction>
</comment>
<evidence type="ECO:0000256" key="4">
    <source>
        <dbReference type="ARBA" id="ARBA00022679"/>
    </source>
</evidence>
<dbReference type="PRINTS" id="PR00344">
    <property type="entry name" value="BCTRLSENSOR"/>
</dbReference>
<feature type="domain" description="Histidine kinase" evidence="8">
    <location>
        <begin position="95"/>
        <end position="317"/>
    </location>
</feature>
<name>A0A2M8NY67_9CHLR</name>
<dbReference type="Pfam" id="PF00512">
    <property type="entry name" value="HisKA"/>
    <property type="match status" value="1"/>
</dbReference>
<dbReference type="InterPro" id="IPR036097">
    <property type="entry name" value="HisK_dim/P_sf"/>
</dbReference>
<dbReference type="InterPro" id="IPR036890">
    <property type="entry name" value="HATPase_C_sf"/>
</dbReference>
<dbReference type="InterPro" id="IPR003661">
    <property type="entry name" value="HisK_dim/P_dom"/>
</dbReference>
<dbReference type="EC" id="2.7.13.3" evidence="2"/>
<sequence length="317" mass="35191">MAHFSEKFEKVVIRRFKMRKRGKRATMIRAICTLRGMPMIDHAESPLAAARHALSELRAQLSGAQQALEQLQTLLDQAEAQRNAQADQHVKLVSTIVHELRKPMTSIRGYADMLAKPNMVGTLNPMQQNFIETIRNNVIRMDWLLSDISDINKLQAGRLRLERKMLTLESLREEIESAVAGLLSEYGHTLTVEIAPDLPALNADPKQLSKVIVLLLRNAIFYTPKGTGQLLLRAAPTEKTGELRISVSDNGIGMRPEDVARLGELFFRADHELVTSTKGYGLGIPVVKGLLALMDSQLEVQSALGQGSTFSFCLQGI</sequence>
<evidence type="ECO:0000313" key="9">
    <source>
        <dbReference type="EMBL" id="PJF30240.1"/>
    </source>
</evidence>
<keyword evidence="5" id="KW-0418">Kinase</keyword>
<dbReference type="InterPro" id="IPR005467">
    <property type="entry name" value="His_kinase_dom"/>
</dbReference>
<keyword evidence="7" id="KW-0175">Coiled coil</keyword>
<dbReference type="CDD" id="cd00082">
    <property type="entry name" value="HisKA"/>
    <property type="match status" value="1"/>
</dbReference>
<dbReference type="PANTHER" id="PTHR43711">
    <property type="entry name" value="TWO-COMPONENT HISTIDINE KINASE"/>
    <property type="match status" value="1"/>
</dbReference>
<dbReference type="AlphaFoldDB" id="A0A2M8NY67"/>
<dbReference type="InterPro" id="IPR004358">
    <property type="entry name" value="Sig_transdc_His_kin-like_C"/>
</dbReference>
<protein>
    <recommendedName>
        <fullName evidence="2">histidine kinase</fullName>
        <ecNumber evidence="2">2.7.13.3</ecNumber>
    </recommendedName>
</protein>
<reference evidence="9 10" key="1">
    <citation type="submission" date="2017-11" db="EMBL/GenBank/DDBJ databases">
        <title>Evolution of Phototrophy in the Chloroflexi Phylum Driven by Horizontal Gene Transfer.</title>
        <authorList>
            <person name="Ward L.M."/>
            <person name="Hemp J."/>
            <person name="Shih P.M."/>
            <person name="Mcglynn S.E."/>
            <person name="Fischer W."/>
        </authorList>
    </citation>
    <scope>NUCLEOTIDE SEQUENCE [LARGE SCALE GENOMIC DNA]</scope>
    <source>
        <strain evidence="9">CP2_2F</strain>
    </source>
</reference>
<dbReference type="PROSITE" id="PS50109">
    <property type="entry name" value="HIS_KIN"/>
    <property type="match status" value="1"/>
</dbReference>
<dbReference type="Pfam" id="PF02518">
    <property type="entry name" value="HATPase_c"/>
    <property type="match status" value="1"/>
</dbReference>
<dbReference type="Gene3D" id="1.10.287.130">
    <property type="match status" value="1"/>
</dbReference>
<evidence type="ECO:0000256" key="2">
    <source>
        <dbReference type="ARBA" id="ARBA00012438"/>
    </source>
</evidence>
<evidence type="ECO:0000256" key="6">
    <source>
        <dbReference type="ARBA" id="ARBA00023012"/>
    </source>
</evidence>
<keyword evidence="3" id="KW-0597">Phosphoprotein</keyword>
<gene>
    <name evidence="9" type="ORF">CUN51_08430</name>
</gene>
<accession>A0A2M8NY67</accession>
<dbReference type="PANTHER" id="PTHR43711:SF31">
    <property type="entry name" value="HISTIDINE KINASE"/>
    <property type="match status" value="1"/>
</dbReference>
<evidence type="ECO:0000259" key="8">
    <source>
        <dbReference type="PROSITE" id="PS50109"/>
    </source>
</evidence>
<evidence type="ECO:0000256" key="7">
    <source>
        <dbReference type="SAM" id="Coils"/>
    </source>
</evidence>
<evidence type="ECO:0000313" key="10">
    <source>
        <dbReference type="Proteomes" id="UP000228921"/>
    </source>
</evidence>
<keyword evidence="6" id="KW-0902">Two-component regulatory system</keyword>
<dbReference type="EMBL" id="PGTK01000013">
    <property type="protein sequence ID" value="PJF30240.1"/>
    <property type="molecule type" value="Genomic_DNA"/>
</dbReference>
<dbReference type="GO" id="GO:0000155">
    <property type="term" value="F:phosphorelay sensor kinase activity"/>
    <property type="evidence" value="ECO:0007669"/>
    <property type="project" value="InterPro"/>
</dbReference>
<evidence type="ECO:0000256" key="5">
    <source>
        <dbReference type="ARBA" id="ARBA00022777"/>
    </source>
</evidence>
<evidence type="ECO:0000256" key="3">
    <source>
        <dbReference type="ARBA" id="ARBA00022553"/>
    </source>
</evidence>
<dbReference type="SUPFAM" id="SSF47384">
    <property type="entry name" value="Homodimeric domain of signal transducing histidine kinase"/>
    <property type="match status" value="1"/>
</dbReference>
<dbReference type="SUPFAM" id="SSF55874">
    <property type="entry name" value="ATPase domain of HSP90 chaperone/DNA topoisomerase II/histidine kinase"/>
    <property type="match status" value="1"/>
</dbReference>
<dbReference type="Proteomes" id="UP000228921">
    <property type="component" value="Unassembled WGS sequence"/>
</dbReference>
<organism evidence="9 10">
    <name type="scientific">Candidatus Thermofonsia Clade 1 bacterium</name>
    <dbReference type="NCBI Taxonomy" id="2364210"/>
    <lineage>
        <taxon>Bacteria</taxon>
        <taxon>Bacillati</taxon>
        <taxon>Chloroflexota</taxon>
        <taxon>Candidatus Thermofontia</taxon>
        <taxon>Candidatus Thermofonsia Clade 1</taxon>
    </lineage>
</organism>
<keyword evidence="4" id="KW-0808">Transferase</keyword>
<dbReference type="InterPro" id="IPR003594">
    <property type="entry name" value="HATPase_dom"/>
</dbReference>
<dbReference type="SMART" id="SM00387">
    <property type="entry name" value="HATPase_c"/>
    <property type="match status" value="1"/>
</dbReference>